<proteinExistence type="predicted"/>
<reference evidence="2" key="1">
    <citation type="submission" date="2020-04" db="EMBL/GenBank/DDBJ databases">
        <authorList>
            <person name="Zhang T."/>
        </authorList>
    </citation>
    <scope>NUCLEOTIDE SEQUENCE</scope>
    <source>
        <strain evidence="2">HKST-UBA02</strain>
    </source>
</reference>
<dbReference type="InterPro" id="IPR026444">
    <property type="entry name" value="Secre_tail"/>
</dbReference>
<dbReference type="AlphaFoldDB" id="A0A956NGL9"/>
<dbReference type="EMBL" id="JAGQHS010000175">
    <property type="protein sequence ID" value="MCA9758456.1"/>
    <property type="molecule type" value="Genomic_DNA"/>
</dbReference>
<name>A0A956NGL9_UNCEI</name>
<sequence>MRKTNRVRKFGTRVVTDLGSLRVVALCATAVVVLGALAHPVAAQDLVANDDRYGIPFGAALDVEPFGVLENDRLDGESAGENGVIAVLVSNVAFGTLDLAEDGSFTYVPGAGFPGIDSFVYRAEFGSVSAEATVTLSACEGGPDLFTCWHEAAFQAEIAALGHSTIFEGFESGPWEAVRTPNHLPEVVNQGIRWTSNHPDPPAENPISTTSGPPHTGQWAVYDPDHGYATGTISECDVDVPPEHCLYHDGVTGTSEGGLLYGVGGFISGMWYSNVSIVLDDGLPLGGGKIGPAHQFFGVIYTPGFTKFQVRELDGKVGQALYVWADDFTIVTDATSSVPEAETTSFDLSTGPNPTRGHSLVRFQLESPQAVDLSVHSADGRRVTSLFHGVAGAGVHHVTWSGSDDQGRRVPSGVYFVRLVAADALQSNPASARIVILD</sequence>
<gene>
    <name evidence="2" type="ORF">KDA27_21850</name>
</gene>
<dbReference type="Gene3D" id="2.60.40.3440">
    <property type="match status" value="1"/>
</dbReference>
<dbReference type="NCBIfam" id="TIGR04183">
    <property type="entry name" value="Por_Secre_tail"/>
    <property type="match status" value="1"/>
</dbReference>
<comment type="caution">
    <text evidence="2">The sequence shown here is derived from an EMBL/GenBank/DDBJ whole genome shotgun (WGS) entry which is preliminary data.</text>
</comment>
<evidence type="ECO:0000313" key="2">
    <source>
        <dbReference type="EMBL" id="MCA9758456.1"/>
    </source>
</evidence>
<reference evidence="2" key="2">
    <citation type="journal article" date="2021" name="Microbiome">
        <title>Successional dynamics and alternative stable states in a saline activated sludge microbial community over 9 years.</title>
        <authorList>
            <person name="Wang Y."/>
            <person name="Ye J."/>
            <person name="Ju F."/>
            <person name="Liu L."/>
            <person name="Boyd J.A."/>
            <person name="Deng Y."/>
            <person name="Parks D.H."/>
            <person name="Jiang X."/>
            <person name="Yin X."/>
            <person name="Woodcroft B.J."/>
            <person name="Tyson G.W."/>
            <person name="Hugenholtz P."/>
            <person name="Polz M.F."/>
            <person name="Zhang T."/>
        </authorList>
    </citation>
    <scope>NUCLEOTIDE SEQUENCE</scope>
    <source>
        <strain evidence="2">HKST-UBA02</strain>
    </source>
</reference>
<dbReference type="Pfam" id="PF13860">
    <property type="entry name" value="FlgD_ig"/>
    <property type="match status" value="1"/>
</dbReference>
<evidence type="ECO:0000313" key="3">
    <source>
        <dbReference type="Proteomes" id="UP000739538"/>
    </source>
</evidence>
<dbReference type="InterPro" id="IPR025965">
    <property type="entry name" value="FlgD/Vpr_Ig-like"/>
</dbReference>
<dbReference type="Pfam" id="PF17963">
    <property type="entry name" value="Big_9"/>
    <property type="match status" value="1"/>
</dbReference>
<protein>
    <submittedName>
        <fullName evidence="2">T9SS type A sorting domain-containing protein</fullName>
    </submittedName>
</protein>
<feature type="domain" description="FlgD/Vpr Ig-like" evidence="1">
    <location>
        <begin position="360"/>
        <end position="422"/>
    </location>
</feature>
<accession>A0A956NGL9</accession>
<evidence type="ECO:0000259" key="1">
    <source>
        <dbReference type="Pfam" id="PF13860"/>
    </source>
</evidence>
<dbReference type="Gene3D" id="2.60.40.4070">
    <property type="match status" value="1"/>
</dbReference>
<organism evidence="2 3">
    <name type="scientific">Eiseniibacteriota bacterium</name>
    <dbReference type="NCBI Taxonomy" id="2212470"/>
    <lineage>
        <taxon>Bacteria</taxon>
        <taxon>Candidatus Eiseniibacteriota</taxon>
    </lineage>
</organism>
<dbReference type="Proteomes" id="UP000739538">
    <property type="component" value="Unassembled WGS sequence"/>
</dbReference>